<keyword evidence="1" id="KW-1133">Transmembrane helix</keyword>
<reference evidence="2 3" key="1">
    <citation type="submission" date="2022-03" db="EMBL/GenBank/DDBJ databases">
        <title>Streptomyces yunnanensis P86,complete genome.</title>
        <authorList>
            <person name="Chen S."/>
            <person name="Zhang Q."/>
        </authorList>
    </citation>
    <scope>NUCLEOTIDE SEQUENCE [LARGE SCALE GENOMIC DNA]</scope>
    <source>
        <strain evidence="2 3">P86</strain>
    </source>
</reference>
<keyword evidence="3" id="KW-1185">Reference proteome</keyword>
<evidence type="ECO:0000313" key="2">
    <source>
        <dbReference type="EMBL" id="WEB38010.1"/>
    </source>
</evidence>
<sequence length="185" mass="20366">MPRLTLRAESRQLLGLLWLLLPLSVTAALFWFGLVHTPQHRRSFFGTHGPAVILLKSQLGSALLGLALIQLVLALWMYGRLPGLRAAPHRVGTVHRLIGVFAFLFSIPIARQCILAYGVSLTGPRQALHSLAGCFLYGAFVAKVVVVRHRRWPGWALPLAGGTLVTVIALAWYSAALWYFRLPGL</sequence>
<dbReference type="InterPro" id="IPR045382">
    <property type="entry name" value="DUF6529"/>
</dbReference>
<proteinExistence type="predicted"/>
<dbReference type="RefSeq" id="WP_275305764.1">
    <property type="nucleotide sequence ID" value="NZ_CP095749.1"/>
</dbReference>
<feature type="transmembrane region" description="Helical" evidence="1">
    <location>
        <begin position="97"/>
        <end position="121"/>
    </location>
</feature>
<feature type="transmembrane region" description="Helical" evidence="1">
    <location>
        <begin position="12"/>
        <end position="33"/>
    </location>
</feature>
<evidence type="ECO:0000256" key="1">
    <source>
        <dbReference type="SAM" id="Phobius"/>
    </source>
</evidence>
<evidence type="ECO:0000313" key="3">
    <source>
        <dbReference type="Proteomes" id="UP001218629"/>
    </source>
</evidence>
<dbReference type="Proteomes" id="UP001218629">
    <property type="component" value="Chromosome"/>
</dbReference>
<protein>
    <submittedName>
        <fullName evidence="2">DUF6529 family protein</fullName>
    </submittedName>
</protein>
<dbReference type="EMBL" id="CP095749">
    <property type="protein sequence ID" value="WEB38010.1"/>
    <property type="molecule type" value="Genomic_DNA"/>
</dbReference>
<feature type="transmembrane region" description="Helical" evidence="1">
    <location>
        <begin position="127"/>
        <end position="147"/>
    </location>
</feature>
<dbReference type="Pfam" id="PF20139">
    <property type="entry name" value="DUF6529"/>
    <property type="match status" value="1"/>
</dbReference>
<organism evidence="2 3">
    <name type="scientific">Streptomyces yunnanensis</name>
    <dbReference type="NCBI Taxonomy" id="156453"/>
    <lineage>
        <taxon>Bacteria</taxon>
        <taxon>Bacillati</taxon>
        <taxon>Actinomycetota</taxon>
        <taxon>Actinomycetes</taxon>
        <taxon>Kitasatosporales</taxon>
        <taxon>Streptomycetaceae</taxon>
        <taxon>Streptomyces</taxon>
    </lineage>
</organism>
<feature type="transmembrane region" description="Helical" evidence="1">
    <location>
        <begin position="53"/>
        <end position="76"/>
    </location>
</feature>
<accession>A0ABY8A295</accession>
<keyword evidence="1" id="KW-0472">Membrane</keyword>
<feature type="transmembrane region" description="Helical" evidence="1">
    <location>
        <begin position="159"/>
        <end position="180"/>
    </location>
</feature>
<name>A0ABY8A295_9ACTN</name>
<keyword evidence="1" id="KW-0812">Transmembrane</keyword>
<gene>
    <name evidence="2" type="ORF">MOV08_00895</name>
</gene>